<evidence type="ECO:0000313" key="4">
    <source>
        <dbReference type="Proteomes" id="UP000544090"/>
    </source>
</evidence>
<dbReference type="PANTHER" id="PTHR43798:SF31">
    <property type="entry name" value="AB HYDROLASE SUPERFAMILY PROTEIN YCLE"/>
    <property type="match status" value="1"/>
</dbReference>
<dbReference type="Proteomes" id="UP000544090">
    <property type="component" value="Unassembled WGS sequence"/>
</dbReference>
<feature type="domain" description="AB hydrolase-1" evidence="2">
    <location>
        <begin position="25"/>
        <end position="233"/>
    </location>
</feature>
<evidence type="ECO:0000259" key="2">
    <source>
        <dbReference type="Pfam" id="PF12697"/>
    </source>
</evidence>
<accession>A0A7X6K577</accession>
<reference evidence="3 4" key="1">
    <citation type="submission" date="2020-04" db="EMBL/GenBank/DDBJ databases">
        <title>Arthrobacter sp. nov.</title>
        <authorList>
            <person name="Liu S."/>
        </authorList>
    </citation>
    <scope>NUCLEOTIDE SEQUENCE [LARGE SCALE GENOMIC DNA]</scope>
    <source>
        <strain evidence="3 4">E918</strain>
    </source>
</reference>
<proteinExistence type="predicted"/>
<dbReference type="GO" id="GO:0016020">
    <property type="term" value="C:membrane"/>
    <property type="evidence" value="ECO:0007669"/>
    <property type="project" value="TreeGrafter"/>
</dbReference>
<dbReference type="Gene3D" id="3.40.50.1820">
    <property type="entry name" value="alpha/beta hydrolase"/>
    <property type="match status" value="1"/>
</dbReference>
<evidence type="ECO:0000256" key="1">
    <source>
        <dbReference type="ARBA" id="ARBA00022801"/>
    </source>
</evidence>
<dbReference type="InterPro" id="IPR029058">
    <property type="entry name" value="AB_hydrolase_fold"/>
</dbReference>
<dbReference type="SUPFAM" id="SSF53474">
    <property type="entry name" value="alpha/beta-Hydrolases"/>
    <property type="match status" value="1"/>
</dbReference>
<dbReference type="Pfam" id="PF12697">
    <property type="entry name" value="Abhydrolase_6"/>
    <property type="match status" value="1"/>
</dbReference>
<dbReference type="AlphaFoldDB" id="A0A7X6K577"/>
<protein>
    <submittedName>
        <fullName evidence="3">Alpha/beta hydrolase</fullName>
    </submittedName>
</protein>
<dbReference type="GO" id="GO:0016787">
    <property type="term" value="F:hydrolase activity"/>
    <property type="evidence" value="ECO:0007669"/>
    <property type="project" value="UniProtKB-KW"/>
</dbReference>
<dbReference type="InterPro" id="IPR000073">
    <property type="entry name" value="AB_hydrolase_1"/>
</dbReference>
<evidence type="ECO:0000313" key="3">
    <source>
        <dbReference type="EMBL" id="NKX53495.1"/>
    </source>
</evidence>
<comment type="caution">
    <text evidence="3">The sequence shown here is derived from an EMBL/GenBank/DDBJ whole genome shotgun (WGS) entry which is preliminary data.</text>
</comment>
<dbReference type="RefSeq" id="WP_168484837.1">
    <property type="nucleotide sequence ID" value="NZ_JAAZSQ010000002.1"/>
</dbReference>
<name>A0A7X6K577_9MICC</name>
<keyword evidence="4" id="KW-1185">Reference proteome</keyword>
<dbReference type="PANTHER" id="PTHR43798">
    <property type="entry name" value="MONOACYLGLYCEROL LIPASE"/>
    <property type="match status" value="1"/>
</dbReference>
<gene>
    <name evidence="3" type="ORF">HGG74_02845</name>
</gene>
<sequence>MERRHLSVEGREFGIETQGAGPDEFVLLHGIGASPRYFAPLVRELAAAATVHAVHLPGFGRTRRPRQSLSIAEFGRLTGLALRRLGIGPAIVVGHSMGCQVAVELALAGAAVRGLVLLGPTVNRRERTAWQQGLRLLQDTCLEPPGVNWRVFSDYARCGPRWYLATLPHMIGHRLEERLPLVGVPTLLLRGEHDPIVPQRWLAELAAGGAAAAAQVPGAAHVVMYRRPQAVARHCLDLAART</sequence>
<keyword evidence="1 3" id="KW-0378">Hydrolase</keyword>
<dbReference type="InterPro" id="IPR050266">
    <property type="entry name" value="AB_hydrolase_sf"/>
</dbReference>
<organism evidence="3 4">
    <name type="scientific">Arthrobacter mobilis</name>
    <dbReference type="NCBI Taxonomy" id="2724944"/>
    <lineage>
        <taxon>Bacteria</taxon>
        <taxon>Bacillati</taxon>
        <taxon>Actinomycetota</taxon>
        <taxon>Actinomycetes</taxon>
        <taxon>Micrococcales</taxon>
        <taxon>Micrococcaceae</taxon>
        <taxon>Arthrobacter</taxon>
    </lineage>
</organism>
<dbReference type="EMBL" id="JAAZSQ010000002">
    <property type="protein sequence ID" value="NKX53495.1"/>
    <property type="molecule type" value="Genomic_DNA"/>
</dbReference>